<feature type="region of interest" description="Disordered" evidence="1">
    <location>
        <begin position="1"/>
        <end position="42"/>
    </location>
</feature>
<protein>
    <submittedName>
        <fullName evidence="2">Uncharacterized protein</fullName>
    </submittedName>
</protein>
<feature type="region of interest" description="Disordered" evidence="1">
    <location>
        <begin position="58"/>
        <end position="78"/>
    </location>
</feature>
<proteinExistence type="predicted"/>
<sequence>MITQVNSELNTEIRRERRLKQKERREDNREPQSAEGRESILQSKTYCRQMIKHVYRKERPEASKETWMTREQPPPGERRLKMGLRRQCVSVEAKGSEKRTPSEPVPLQFISALKLKSFREEMKRAVNAELHHPGQCERCLQQQATLSLNTFIRRKTTQLDAGTLEAKLQVHLCNRDAVCLLGEFLRDIPKPSDAPNWIWKQLQARERCTQQPGLAAE</sequence>
<feature type="compositionally biased region" description="Basic and acidic residues" evidence="1">
    <location>
        <begin position="58"/>
        <end position="68"/>
    </location>
</feature>
<comment type="caution">
    <text evidence="2">The sequence shown here is derived from an EMBL/GenBank/DDBJ whole genome shotgun (WGS) entry which is preliminary data.</text>
</comment>
<keyword evidence="3" id="KW-1185">Reference proteome</keyword>
<dbReference type="PANTHER" id="PTHR35256">
    <property type="entry name" value="CHROMOSOME 8 OPEN READING FRAME 48"/>
    <property type="match status" value="1"/>
</dbReference>
<dbReference type="PANTHER" id="PTHR35256:SF1">
    <property type="entry name" value="EXPRESSED SEQUENCE AI429214"/>
    <property type="match status" value="1"/>
</dbReference>
<evidence type="ECO:0000313" key="2">
    <source>
        <dbReference type="EMBL" id="KAL0973785.1"/>
    </source>
</evidence>
<gene>
    <name evidence="2" type="ORF">UPYG_G00211140</name>
</gene>
<feature type="compositionally biased region" description="Basic and acidic residues" evidence="1">
    <location>
        <begin position="23"/>
        <end position="38"/>
    </location>
</feature>
<evidence type="ECO:0000313" key="3">
    <source>
        <dbReference type="Proteomes" id="UP001557470"/>
    </source>
</evidence>
<evidence type="ECO:0000256" key="1">
    <source>
        <dbReference type="SAM" id="MobiDB-lite"/>
    </source>
</evidence>
<accession>A0ABD0WQ02</accession>
<dbReference type="Proteomes" id="UP001557470">
    <property type="component" value="Unassembled WGS sequence"/>
</dbReference>
<name>A0ABD0WQ02_UMBPY</name>
<dbReference type="Pfam" id="PF15379">
    <property type="entry name" value="DUF4606"/>
    <property type="match status" value="1"/>
</dbReference>
<organism evidence="2 3">
    <name type="scientific">Umbra pygmaea</name>
    <name type="common">Eastern mudminnow</name>
    <dbReference type="NCBI Taxonomy" id="75934"/>
    <lineage>
        <taxon>Eukaryota</taxon>
        <taxon>Metazoa</taxon>
        <taxon>Chordata</taxon>
        <taxon>Craniata</taxon>
        <taxon>Vertebrata</taxon>
        <taxon>Euteleostomi</taxon>
        <taxon>Actinopterygii</taxon>
        <taxon>Neopterygii</taxon>
        <taxon>Teleostei</taxon>
        <taxon>Protacanthopterygii</taxon>
        <taxon>Esociformes</taxon>
        <taxon>Umbridae</taxon>
        <taxon>Umbra</taxon>
    </lineage>
</organism>
<feature type="compositionally biased region" description="Polar residues" evidence="1">
    <location>
        <begin position="1"/>
        <end position="10"/>
    </location>
</feature>
<dbReference type="InterPro" id="IPR027932">
    <property type="entry name" value="DUF4606"/>
</dbReference>
<dbReference type="AlphaFoldDB" id="A0ABD0WQ02"/>
<reference evidence="2 3" key="1">
    <citation type="submission" date="2024-06" db="EMBL/GenBank/DDBJ databases">
        <authorList>
            <person name="Pan Q."/>
            <person name="Wen M."/>
            <person name="Jouanno E."/>
            <person name="Zahm M."/>
            <person name="Klopp C."/>
            <person name="Cabau C."/>
            <person name="Louis A."/>
            <person name="Berthelot C."/>
            <person name="Parey E."/>
            <person name="Roest Crollius H."/>
            <person name="Montfort J."/>
            <person name="Robinson-Rechavi M."/>
            <person name="Bouchez O."/>
            <person name="Lampietro C."/>
            <person name="Lopez Roques C."/>
            <person name="Donnadieu C."/>
            <person name="Postlethwait J."/>
            <person name="Bobe J."/>
            <person name="Verreycken H."/>
            <person name="Guiguen Y."/>
        </authorList>
    </citation>
    <scope>NUCLEOTIDE SEQUENCE [LARGE SCALE GENOMIC DNA]</scope>
    <source>
        <strain evidence="2">Up_M1</strain>
        <tissue evidence="2">Testis</tissue>
    </source>
</reference>
<dbReference type="EMBL" id="JAGEUA010000006">
    <property type="protein sequence ID" value="KAL0973785.1"/>
    <property type="molecule type" value="Genomic_DNA"/>
</dbReference>